<dbReference type="Pfam" id="PF00021">
    <property type="entry name" value="UPAR_LY6"/>
    <property type="match status" value="1"/>
</dbReference>
<feature type="domain" description="UPAR/Ly6" evidence="2">
    <location>
        <begin position="19"/>
        <end position="96"/>
    </location>
</feature>
<dbReference type="SUPFAM" id="SSF57302">
    <property type="entry name" value="Snake toxin-like"/>
    <property type="match status" value="1"/>
</dbReference>
<keyword evidence="1" id="KW-0732">Signal</keyword>
<evidence type="ECO:0000313" key="4">
    <source>
        <dbReference type="Proteomes" id="UP001176940"/>
    </source>
</evidence>
<feature type="chain" id="PRO_5046885036" description="UPAR/Ly6 domain-containing protein" evidence="1">
    <location>
        <begin position="21"/>
        <end position="118"/>
    </location>
</feature>
<name>A0ABN9MKD8_9NEOB</name>
<dbReference type="InterPro" id="IPR016054">
    <property type="entry name" value="LY6_UPA_recep-like"/>
</dbReference>
<proteinExistence type="predicted"/>
<dbReference type="Proteomes" id="UP001176940">
    <property type="component" value="Unassembled WGS sequence"/>
</dbReference>
<sequence>MNKWIAVAFFTILACHLGNALECYTCDYGTCAIPSKSKCDLLDVCLTETMKSGSLSLKKKSCSSPTNCLKDSETTYAGVKVTTTPSCCYSHLCNSATIPSASILTAISILISLWVARL</sequence>
<evidence type="ECO:0000259" key="2">
    <source>
        <dbReference type="Pfam" id="PF00021"/>
    </source>
</evidence>
<keyword evidence="4" id="KW-1185">Reference proteome</keyword>
<protein>
    <recommendedName>
        <fullName evidence="2">UPAR/Ly6 domain-containing protein</fullName>
    </recommendedName>
</protein>
<organism evidence="3 4">
    <name type="scientific">Ranitomeya imitator</name>
    <name type="common">mimic poison frog</name>
    <dbReference type="NCBI Taxonomy" id="111125"/>
    <lineage>
        <taxon>Eukaryota</taxon>
        <taxon>Metazoa</taxon>
        <taxon>Chordata</taxon>
        <taxon>Craniata</taxon>
        <taxon>Vertebrata</taxon>
        <taxon>Euteleostomi</taxon>
        <taxon>Amphibia</taxon>
        <taxon>Batrachia</taxon>
        <taxon>Anura</taxon>
        <taxon>Neobatrachia</taxon>
        <taxon>Hyloidea</taxon>
        <taxon>Dendrobatidae</taxon>
        <taxon>Dendrobatinae</taxon>
        <taxon>Ranitomeya</taxon>
    </lineage>
</organism>
<gene>
    <name evidence="3" type="ORF">RIMI_LOCUS20791745</name>
</gene>
<evidence type="ECO:0000256" key="1">
    <source>
        <dbReference type="SAM" id="SignalP"/>
    </source>
</evidence>
<dbReference type="InterPro" id="IPR045860">
    <property type="entry name" value="Snake_toxin-like_sf"/>
</dbReference>
<comment type="caution">
    <text evidence="3">The sequence shown here is derived from an EMBL/GenBank/DDBJ whole genome shotgun (WGS) entry which is preliminary data.</text>
</comment>
<dbReference type="EMBL" id="CAUEEQ010070846">
    <property type="protein sequence ID" value="CAJ0965953.1"/>
    <property type="molecule type" value="Genomic_DNA"/>
</dbReference>
<reference evidence="3" key="1">
    <citation type="submission" date="2023-07" db="EMBL/GenBank/DDBJ databases">
        <authorList>
            <person name="Stuckert A."/>
        </authorList>
    </citation>
    <scope>NUCLEOTIDE SEQUENCE</scope>
</reference>
<accession>A0ABN9MKD8</accession>
<dbReference type="Gene3D" id="2.10.60.10">
    <property type="entry name" value="CD59"/>
    <property type="match status" value="1"/>
</dbReference>
<dbReference type="PROSITE" id="PS51257">
    <property type="entry name" value="PROKAR_LIPOPROTEIN"/>
    <property type="match status" value="1"/>
</dbReference>
<evidence type="ECO:0000313" key="3">
    <source>
        <dbReference type="EMBL" id="CAJ0965953.1"/>
    </source>
</evidence>
<feature type="signal peptide" evidence="1">
    <location>
        <begin position="1"/>
        <end position="20"/>
    </location>
</feature>